<protein>
    <recommendedName>
        <fullName evidence="4">Secreted protein</fullName>
    </recommendedName>
</protein>
<organism evidence="2 3">
    <name type="scientific">Colletotrichum asianum</name>
    <dbReference type="NCBI Taxonomy" id="702518"/>
    <lineage>
        <taxon>Eukaryota</taxon>
        <taxon>Fungi</taxon>
        <taxon>Dikarya</taxon>
        <taxon>Ascomycota</taxon>
        <taxon>Pezizomycotina</taxon>
        <taxon>Sordariomycetes</taxon>
        <taxon>Hypocreomycetidae</taxon>
        <taxon>Glomerellales</taxon>
        <taxon>Glomerellaceae</taxon>
        <taxon>Colletotrichum</taxon>
        <taxon>Colletotrichum gloeosporioides species complex</taxon>
    </lineage>
</organism>
<dbReference type="AlphaFoldDB" id="A0A8H3W8F5"/>
<dbReference type="Proteomes" id="UP000434172">
    <property type="component" value="Unassembled WGS sequence"/>
</dbReference>
<accession>A0A8H3W8F5</accession>
<evidence type="ECO:0008006" key="4">
    <source>
        <dbReference type="Google" id="ProtNLM"/>
    </source>
</evidence>
<evidence type="ECO:0000313" key="3">
    <source>
        <dbReference type="Proteomes" id="UP000434172"/>
    </source>
</evidence>
<comment type="caution">
    <text evidence="2">The sequence shown here is derived from an EMBL/GenBank/DDBJ whole genome shotgun (WGS) entry which is preliminary data.</text>
</comment>
<reference evidence="2 3" key="1">
    <citation type="submission" date="2019-12" db="EMBL/GenBank/DDBJ databases">
        <title>A genome sequence resource for the geographically widespread anthracnose pathogen Colletotrichum asianum.</title>
        <authorList>
            <person name="Meng Y."/>
        </authorList>
    </citation>
    <scope>NUCLEOTIDE SEQUENCE [LARGE SCALE GENOMIC DNA]</scope>
    <source>
        <strain evidence="2 3">ICMP 18580</strain>
    </source>
</reference>
<name>A0A8H3W8F5_9PEZI</name>
<keyword evidence="3" id="KW-1185">Reference proteome</keyword>
<dbReference type="EMBL" id="WOWK01000072">
    <property type="protein sequence ID" value="KAF0321395.1"/>
    <property type="molecule type" value="Genomic_DNA"/>
</dbReference>
<proteinExistence type="predicted"/>
<keyword evidence="1" id="KW-0732">Signal</keyword>
<gene>
    <name evidence="2" type="ORF">GQ607_011398</name>
</gene>
<evidence type="ECO:0000256" key="1">
    <source>
        <dbReference type="SAM" id="SignalP"/>
    </source>
</evidence>
<evidence type="ECO:0000313" key="2">
    <source>
        <dbReference type="EMBL" id="KAF0321395.1"/>
    </source>
</evidence>
<feature type="signal peptide" evidence="1">
    <location>
        <begin position="1"/>
        <end position="16"/>
    </location>
</feature>
<sequence>MRFSFLLPLFATAALAADQGKGCDVEDAIDCSGDNVVKCYVFAGNTGMTWNFETSCPDQGQVCNTGNCQTVAMQADQGKDCGYKDAFGCSGNNIVQCNVFPGRDKMTWNFFESCADKGQVCAGNVCQTC</sequence>
<dbReference type="OrthoDB" id="4788821at2759"/>
<feature type="chain" id="PRO_5034349822" description="Secreted protein" evidence="1">
    <location>
        <begin position="17"/>
        <end position="129"/>
    </location>
</feature>